<accession>A0A2A9D5L8</accession>
<evidence type="ECO:0000313" key="8">
    <source>
        <dbReference type="Proteomes" id="UP000224915"/>
    </source>
</evidence>
<keyword evidence="8" id="KW-1185">Reference proteome</keyword>
<keyword evidence="2" id="KW-0964">Secreted</keyword>
<dbReference type="GO" id="GO:0016837">
    <property type="term" value="F:carbon-oxygen lyase activity, acting on polysaccharides"/>
    <property type="evidence" value="ECO:0007669"/>
    <property type="project" value="TreeGrafter"/>
</dbReference>
<gene>
    <name evidence="7" type="ORF">ATL40_2760</name>
</gene>
<evidence type="ECO:0000256" key="1">
    <source>
        <dbReference type="ARBA" id="ARBA00004613"/>
    </source>
</evidence>
<keyword evidence="7" id="KW-0456">Lyase</keyword>
<feature type="region of interest" description="Disordered" evidence="4">
    <location>
        <begin position="161"/>
        <end position="190"/>
    </location>
</feature>
<dbReference type="SUPFAM" id="SSF51126">
    <property type="entry name" value="Pectin lyase-like"/>
    <property type="match status" value="1"/>
</dbReference>
<feature type="signal peptide" evidence="5">
    <location>
        <begin position="1"/>
        <end position="26"/>
    </location>
</feature>
<dbReference type="GO" id="GO:0005576">
    <property type="term" value="C:extracellular region"/>
    <property type="evidence" value="ECO:0007669"/>
    <property type="project" value="UniProtKB-SubCell"/>
</dbReference>
<dbReference type="Gene3D" id="2.60.120.260">
    <property type="entry name" value="Galactose-binding domain-like"/>
    <property type="match status" value="1"/>
</dbReference>
<dbReference type="PROSITE" id="PS50022">
    <property type="entry name" value="FA58C_3"/>
    <property type="match status" value="1"/>
</dbReference>
<feature type="compositionally biased region" description="Pro residues" evidence="4">
    <location>
        <begin position="167"/>
        <end position="179"/>
    </location>
</feature>
<sequence>MSSIIRTLATLAVAALVSAAPAPPTAAVTTAAITKTTVSTSETSPNDRLRPWTLAAGAIEHERGPDGSHILTVDLGRIRPVVGVALEPSDLATDLPLAQWSVEVSWSGKTWHEVDSGTGPTLRIDASFPDRWVQFVRIILPQDADPAWSGASVDVFRPARLGTLDPAPQPQPHITPTPEPEPEPSQQVGSLPVGQARYPVPAGAIYAVADGAQTGTGTKQHPYGSLQYAIDRASSGDTVVLRAGHYHETTRIPFNKALTIQNYPGEAVWIDGSEQLTGWSRTGATWSVPWDHAFDTRVSHTSGRDETSRFLDPRYPAANLPEGVWVNGTALEQVTSLGAVGSDTFYVDRSAGRLHIGRNPSGVTIEATTLAKALTIHGEGSVIRGIGVQRYANHLALMGAVTAEVKDIRIENVVVRDTATVGLYGWNTGKVFDRVTVSGNGMLGMGLNDSDGALITGVLATGNNAERFKAEPVAGGAKFTTSDDMLIRDSSFSENVHAGLWLDEFANDSVIVRNTIEGNTGTGVQVELLTDALLAGNSVHDNGAYGVSIVDASDVTMWNSTVVFNGKGPVRMAQDSRYSSATDWFTRGITVRNTVLGLSGSSALCPIVYDDQTRSLFRADLSLDFDHNLLHRDSATAPERITCLPNGASGLQATRTLSQLRSIGWEANGHLAHGSEVTLVRGEAVPTAVGTALPADVAEMIGAEPGSTIVGVPWRS</sequence>
<comment type="subcellular location">
    <subcellularLocation>
        <location evidence="1">Secreted</location>
    </subcellularLocation>
</comment>
<dbReference type="SUPFAM" id="SSF49785">
    <property type="entry name" value="Galactose-binding domain-like"/>
    <property type="match status" value="1"/>
</dbReference>
<dbReference type="SMART" id="SM00710">
    <property type="entry name" value="PbH1"/>
    <property type="match status" value="6"/>
</dbReference>
<evidence type="ECO:0000256" key="3">
    <source>
        <dbReference type="ARBA" id="ARBA00022729"/>
    </source>
</evidence>
<dbReference type="EMBL" id="PDJD01000001">
    <property type="protein sequence ID" value="PFG21139.1"/>
    <property type="molecule type" value="Genomic_DNA"/>
</dbReference>
<evidence type="ECO:0000256" key="2">
    <source>
        <dbReference type="ARBA" id="ARBA00022525"/>
    </source>
</evidence>
<protein>
    <submittedName>
        <fullName evidence="7">Parallel beta helix pectate lyase-like protein</fullName>
    </submittedName>
</protein>
<evidence type="ECO:0000256" key="5">
    <source>
        <dbReference type="SAM" id="SignalP"/>
    </source>
</evidence>
<dbReference type="OrthoDB" id="9807425at2"/>
<dbReference type="Pfam" id="PF13229">
    <property type="entry name" value="Beta_helix"/>
    <property type="match status" value="1"/>
</dbReference>
<dbReference type="InterPro" id="IPR012334">
    <property type="entry name" value="Pectin_lyas_fold"/>
</dbReference>
<dbReference type="PANTHER" id="PTHR40088">
    <property type="entry name" value="PECTATE LYASE (EUROFUNG)"/>
    <property type="match status" value="1"/>
</dbReference>
<name>A0A2A9D5L8_9MICO</name>
<feature type="domain" description="F5/8 type C" evidence="6">
    <location>
        <begin position="9"/>
        <end position="114"/>
    </location>
</feature>
<dbReference type="InterPro" id="IPR008979">
    <property type="entry name" value="Galactose-bd-like_sf"/>
</dbReference>
<dbReference type="RefSeq" id="WP_098470020.1">
    <property type="nucleotide sequence ID" value="NZ_PDJD01000001.1"/>
</dbReference>
<comment type="caution">
    <text evidence="7">The sequence shown here is derived from an EMBL/GenBank/DDBJ whole genome shotgun (WGS) entry which is preliminary data.</text>
</comment>
<dbReference type="AlphaFoldDB" id="A0A2A9D5L8"/>
<dbReference type="InterPro" id="IPR039448">
    <property type="entry name" value="Beta_helix"/>
</dbReference>
<evidence type="ECO:0000256" key="4">
    <source>
        <dbReference type="SAM" id="MobiDB-lite"/>
    </source>
</evidence>
<dbReference type="InterPro" id="IPR000421">
    <property type="entry name" value="FA58C"/>
</dbReference>
<dbReference type="InterPro" id="IPR011050">
    <property type="entry name" value="Pectin_lyase_fold/virulence"/>
</dbReference>
<dbReference type="Gene3D" id="2.160.20.10">
    <property type="entry name" value="Single-stranded right-handed beta-helix, Pectin lyase-like"/>
    <property type="match status" value="2"/>
</dbReference>
<evidence type="ECO:0000313" key="7">
    <source>
        <dbReference type="EMBL" id="PFG21139.1"/>
    </source>
</evidence>
<proteinExistence type="predicted"/>
<reference evidence="7 8" key="1">
    <citation type="submission" date="2017-10" db="EMBL/GenBank/DDBJ databases">
        <title>Sequencing the genomes of 1000 actinobacteria strains.</title>
        <authorList>
            <person name="Klenk H.-P."/>
        </authorList>
    </citation>
    <scope>NUCLEOTIDE SEQUENCE [LARGE SCALE GENOMIC DNA]</scope>
    <source>
        <strain evidence="7 8">DSM 21801</strain>
    </source>
</reference>
<dbReference type="InterPro" id="IPR006626">
    <property type="entry name" value="PbH1"/>
</dbReference>
<dbReference type="Proteomes" id="UP000224915">
    <property type="component" value="Unassembled WGS sequence"/>
</dbReference>
<organism evidence="7 8">
    <name type="scientific">Serinibacter salmoneus</name>
    <dbReference type="NCBI Taxonomy" id="556530"/>
    <lineage>
        <taxon>Bacteria</taxon>
        <taxon>Bacillati</taxon>
        <taxon>Actinomycetota</taxon>
        <taxon>Actinomycetes</taxon>
        <taxon>Micrococcales</taxon>
        <taxon>Beutenbergiaceae</taxon>
        <taxon>Serinibacter</taxon>
    </lineage>
</organism>
<evidence type="ECO:0000259" key="6">
    <source>
        <dbReference type="PROSITE" id="PS50022"/>
    </source>
</evidence>
<keyword evidence="3 5" id="KW-0732">Signal</keyword>
<feature type="chain" id="PRO_5012586196" evidence="5">
    <location>
        <begin position="27"/>
        <end position="716"/>
    </location>
</feature>
<dbReference type="InterPro" id="IPR052052">
    <property type="entry name" value="Polysaccharide_Lyase_9"/>
</dbReference>
<dbReference type="PANTHER" id="PTHR40088:SF2">
    <property type="entry name" value="SECRETED SUGAR HYDROLASE"/>
    <property type="match status" value="1"/>
</dbReference>